<reference evidence="1 2" key="1">
    <citation type="submission" date="2018-11" db="EMBL/GenBank/DDBJ databases">
        <title>Genomes From Bacteria Associated with the Canine Oral Cavity: a Test Case for Automated Genome-Based Taxonomic Assignment.</title>
        <authorList>
            <person name="Coil D.A."/>
            <person name="Jospin G."/>
            <person name="Darling A.E."/>
            <person name="Wallis C."/>
            <person name="Davis I.J."/>
            <person name="Harris S."/>
            <person name="Eisen J.A."/>
            <person name="Holcombe L.J."/>
            <person name="O'Flynn C."/>
        </authorList>
    </citation>
    <scope>NUCLEOTIDE SEQUENCE [LARGE SCALE GENOMIC DNA]</scope>
    <source>
        <strain evidence="1 2">OH2822_COT-296</strain>
    </source>
</reference>
<organism evidence="1 2">
    <name type="scientific">Arachnia propionica</name>
    <dbReference type="NCBI Taxonomy" id="1750"/>
    <lineage>
        <taxon>Bacteria</taxon>
        <taxon>Bacillati</taxon>
        <taxon>Actinomycetota</taxon>
        <taxon>Actinomycetes</taxon>
        <taxon>Propionibacteriales</taxon>
        <taxon>Propionibacteriaceae</taxon>
        <taxon>Arachnia</taxon>
    </lineage>
</organism>
<name>A0A3P1WQV1_9ACTN</name>
<gene>
    <name evidence="1" type="ORF">EII35_11820</name>
</gene>
<dbReference type="Proteomes" id="UP000280935">
    <property type="component" value="Unassembled WGS sequence"/>
</dbReference>
<dbReference type="Pfam" id="PF02620">
    <property type="entry name" value="YceD"/>
    <property type="match status" value="1"/>
</dbReference>
<dbReference type="EMBL" id="RQYT01000033">
    <property type="protein sequence ID" value="RRD48665.1"/>
    <property type="molecule type" value="Genomic_DNA"/>
</dbReference>
<comment type="caution">
    <text evidence="1">The sequence shown here is derived from an EMBL/GenBank/DDBJ whole genome shotgun (WGS) entry which is preliminary data.</text>
</comment>
<evidence type="ECO:0000313" key="2">
    <source>
        <dbReference type="Proteomes" id="UP000280935"/>
    </source>
</evidence>
<dbReference type="InterPro" id="IPR003772">
    <property type="entry name" value="YceD"/>
</dbReference>
<accession>A0A3P1WQV1</accession>
<dbReference type="RefSeq" id="WP_125228673.1">
    <property type="nucleotide sequence ID" value="NZ_RQYT01000033.1"/>
</dbReference>
<protein>
    <submittedName>
        <fullName evidence="1">DUF177 domain-containing protein</fullName>
    </submittedName>
</protein>
<dbReference type="PANTHER" id="PTHR34374:SF1">
    <property type="entry name" value="LARGE RIBOSOMAL RNA SUBUNIT ACCUMULATION PROTEIN YCED HOMOLOG 1, CHLOROPLASTIC"/>
    <property type="match status" value="1"/>
</dbReference>
<dbReference type="PANTHER" id="PTHR34374">
    <property type="entry name" value="LARGE RIBOSOMAL RNA SUBUNIT ACCUMULATION PROTEIN YCED HOMOLOG 1, CHLOROPLASTIC"/>
    <property type="match status" value="1"/>
</dbReference>
<evidence type="ECO:0000313" key="1">
    <source>
        <dbReference type="EMBL" id="RRD48665.1"/>
    </source>
</evidence>
<dbReference type="AlphaFoldDB" id="A0A3P1WQV1"/>
<proteinExistence type="predicted"/>
<sequence>MSSSPRHPDRRSPLVLDVLELGRRPGVMKEIQLRVPAPAGLGYDVISVPQDSEVDLDLRLEAVVEGVLVTGTAFAEVSGQCSRCLEPIEGERSFELQELFFHPGKEVDEEESLIVDETIDLEEVLRDAVVLELPFSPLCDPDCPGLCQDCGFNLNEDPDHGHADRVDPRWGKLAGLDLGSDN</sequence>
<dbReference type="OrthoDB" id="9790372at2"/>